<evidence type="ECO:0000256" key="1">
    <source>
        <dbReference type="ARBA" id="ARBA00001933"/>
    </source>
</evidence>
<dbReference type="PANTHER" id="PTHR48078:SF6">
    <property type="entry name" value="L-THREONINE DEHYDRATASE CATABOLIC TDCB"/>
    <property type="match status" value="1"/>
</dbReference>
<dbReference type="GO" id="GO:0009097">
    <property type="term" value="P:isoleucine biosynthetic process"/>
    <property type="evidence" value="ECO:0007669"/>
    <property type="project" value="TreeGrafter"/>
</dbReference>
<evidence type="ECO:0000259" key="4">
    <source>
        <dbReference type="Pfam" id="PF00291"/>
    </source>
</evidence>
<dbReference type="OrthoDB" id="9778118at2"/>
<dbReference type="Pfam" id="PF00291">
    <property type="entry name" value="PALP"/>
    <property type="match status" value="1"/>
</dbReference>
<dbReference type="AlphaFoldDB" id="A0A4R6SFU8"/>
<evidence type="ECO:0000256" key="3">
    <source>
        <dbReference type="ARBA" id="ARBA00023239"/>
    </source>
</evidence>
<dbReference type="GO" id="GO:0003941">
    <property type="term" value="F:L-serine ammonia-lyase activity"/>
    <property type="evidence" value="ECO:0007669"/>
    <property type="project" value="TreeGrafter"/>
</dbReference>
<dbReference type="EMBL" id="SNXZ01000002">
    <property type="protein sequence ID" value="TDQ00525.1"/>
    <property type="molecule type" value="Genomic_DNA"/>
</dbReference>
<protein>
    <submittedName>
        <fullName evidence="5">Threonine synthase</fullName>
    </submittedName>
</protein>
<keyword evidence="6" id="KW-1185">Reference proteome</keyword>
<dbReference type="Proteomes" id="UP000295444">
    <property type="component" value="Unassembled WGS sequence"/>
</dbReference>
<evidence type="ECO:0000256" key="2">
    <source>
        <dbReference type="ARBA" id="ARBA00022898"/>
    </source>
</evidence>
<dbReference type="PANTHER" id="PTHR48078">
    <property type="entry name" value="THREONINE DEHYDRATASE, MITOCHONDRIAL-RELATED"/>
    <property type="match status" value="1"/>
</dbReference>
<organism evidence="5 6">
    <name type="scientific">Labedaea rhizosphaerae</name>
    <dbReference type="NCBI Taxonomy" id="598644"/>
    <lineage>
        <taxon>Bacteria</taxon>
        <taxon>Bacillati</taxon>
        <taxon>Actinomycetota</taxon>
        <taxon>Actinomycetes</taxon>
        <taxon>Pseudonocardiales</taxon>
        <taxon>Pseudonocardiaceae</taxon>
        <taxon>Labedaea</taxon>
    </lineage>
</organism>
<keyword evidence="2" id="KW-0663">Pyridoxal phosphate</keyword>
<keyword evidence="3" id="KW-0456">Lyase</keyword>
<dbReference type="RefSeq" id="WP_133849229.1">
    <property type="nucleotide sequence ID" value="NZ_SNXZ01000002.1"/>
</dbReference>
<proteinExistence type="predicted"/>
<accession>A0A4R6SFU8</accession>
<reference evidence="5 6" key="1">
    <citation type="submission" date="2019-03" db="EMBL/GenBank/DDBJ databases">
        <title>Genomic Encyclopedia of Type Strains, Phase IV (KMG-IV): sequencing the most valuable type-strain genomes for metagenomic binning, comparative biology and taxonomic classification.</title>
        <authorList>
            <person name="Goeker M."/>
        </authorList>
    </citation>
    <scope>NUCLEOTIDE SEQUENCE [LARGE SCALE GENOMIC DNA]</scope>
    <source>
        <strain evidence="5 6">DSM 45361</strain>
    </source>
</reference>
<gene>
    <name evidence="5" type="ORF">EV186_102386</name>
</gene>
<dbReference type="GO" id="GO:0006565">
    <property type="term" value="P:L-serine catabolic process"/>
    <property type="evidence" value="ECO:0007669"/>
    <property type="project" value="TreeGrafter"/>
</dbReference>
<evidence type="ECO:0000313" key="5">
    <source>
        <dbReference type="EMBL" id="TDQ00525.1"/>
    </source>
</evidence>
<dbReference type="Gene3D" id="3.40.50.1100">
    <property type="match status" value="2"/>
</dbReference>
<dbReference type="InterPro" id="IPR050147">
    <property type="entry name" value="Ser/Thr_Dehydratase"/>
</dbReference>
<feature type="domain" description="Tryptophan synthase beta chain-like PALP" evidence="4">
    <location>
        <begin position="67"/>
        <end position="361"/>
    </location>
</feature>
<name>A0A4R6SFU8_LABRH</name>
<dbReference type="GO" id="GO:0004794">
    <property type="term" value="F:threonine deaminase activity"/>
    <property type="evidence" value="ECO:0007669"/>
    <property type="project" value="TreeGrafter"/>
</dbReference>
<dbReference type="SUPFAM" id="SSF53686">
    <property type="entry name" value="Tryptophan synthase beta subunit-like PLP-dependent enzymes"/>
    <property type="match status" value="1"/>
</dbReference>
<comment type="caution">
    <text evidence="5">The sequence shown here is derived from an EMBL/GenBank/DDBJ whole genome shotgun (WGS) entry which is preliminary data.</text>
</comment>
<dbReference type="InterPro" id="IPR036052">
    <property type="entry name" value="TrpB-like_PALP_sf"/>
</dbReference>
<sequence>MDGPDLRCSVCDVVAGPLDWNCKACGGVLDVDAEHLRRTRPSTALLSEPAQGVWRYLPWLPVSEVLSLGEPTTPLVRARVGGAHVTLKLEGALPTGSFKDRGSALMVRWLATHGASEVVVDSSGNAGASLAAYSASAGLTCHVFTPRASARAKLAQIAAYGAVLHEVDGNREDVTNAAISWAADGFYASHCWNPMFVAGMETFAFEVWEQFGHDVPDAVVLPVGAGTLLLGAARGFAALHESGLAARVPKIFGVQSTACAPLATAWAAGSPEPAEVALEPTLAQGICTRRPPRGRQIIEAVTASGGMLVAVDDDALRRSHEELAAQGVFVEYTSAVATAGLVRLFEEGHLDRSDRVLVPISATGLKTSGT</sequence>
<comment type="cofactor">
    <cofactor evidence="1">
        <name>pyridoxal 5'-phosphate</name>
        <dbReference type="ChEBI" id="CHEBI:597326"/>
    </cofactor>
</comment>
<dbReference type="GO" id="GO:0006567">
    <property type="term" value="P:L-threonine catabolic process"/>
    <property type="evidence" value="ECO:0007669"/>
    <property type="project" value="TreeGrafter"/>
</dbReference>
<evidence type="ECO:0000313" key="6">
    <source>
        <dbReference type="Proteomes" id="UP000295444"/>
    </source>
</evidence>
<dbReference type="InterPro" id="IPR001926">
    <property type="entry name" value="TrpB-like_PALP"/>
</dbReference>